<dbReference type="Proteomes" id="UP001165289">
    <property type="component" value="Unassembled WGS sequence"/>
</dbReference>
<keyword evidence="2" id="KW-0812">Transmembrane</keyword>
<keyword evidence="2" id="KW-1133">Transmembrane helix</keyword>
<evidence type="ECO:0000256" key="1">
    <source>
        <dbReference type="SAM" id="MobiDB-lite"/>
    </source>
</evidence>
<organism evidence="3 4">
    <name type="scientific">Oopsacas minuta</name>
    <dbReference type="NCBI Taxonomy" id="111878"/>
    <lineage>
        <taxon>Eukaryota</taxon>
        <taxon>Metazoa</taxon>
        <taxon>Porifera</taxon>
        <taxon>Hexactinellida</taxon>
        <taxon>Hexasterophora</taxon>
        <taxon>Lyssacinosida</taxon>
        <taxon>Leucopsacidae</taxon>
        <taxon>Oopsacas</taxon>
    </lineage>
</organism>
<evidence type="ECO:0000313" key="3">
    <source>
        <dbReference type="EMBL" id="KAI6655569.1"/>
    </source>
</evidence>
<name>A0AAV7K4E4_9METZ</name>
<dbReference type="AlphaFoldDB" id="A0AAV7K4E4"/>
<feature type="region of interest" description="Disordered" evidence="1">
    <location>
        <begin position="41"/>
        <end position="78"/>
    </location>
</feature>
<proteinExistence type="predicted"/>
<evidence type="ECO:0000313" key="4">
    <source>
        <dbReference type="Proteomes" id="UP001165289"/>
    </source>
</evidence>
<evidence type="ECO:0000256" key="2">
    <source>
        <dbReference type="SAM" id="Phobius"/>
    </source>
</evidence>
<accession>A0AAV7K4E4</accession>
<dbReference type="EMBL" id="JAKMXF010000188">
    <property type="protein sequence ID" value="KAI6655569.1"/>
    <property type="molecule type" value="Genomic_DNA"/>
</dbReference>
<feature type="compositionally biased region" description="Basic and acidic residues" evidence="1">
    <location>
        <begin position="43"/>
        <end position="60"/>
    </location>
</feature>
<sequence length="115" mass="12847">MSSRETGSGFNWKQILIVTAPIALSLAAVVTIYIYYSRKKRKEGNQDIHTSEDLKKDKKTTSVRPLTPEQSQANEEPFEILKSLPSKGSLHLSKLPVVAGSQVWAIRGMREAFES</sequence>
<reference evidence="3 4" key="1">
    <citation type="journal article" date="2023" name="BMC Biol.">
        <title>The compact genome of the sponge Oopsacas minuta (Hexactinellida) is lacking key metazoan core genes.</title>
        <authorList>
            <person name="Santini S."/>
            <person name="Schenkelaars Q."/>
            <person name="Jourda C."/>
            <person name="Duchesne M."/>
            <person name="Belahbib H."/>
            <person name="Rocher C."/>
            <person name="Selva M."/>
            <person name="Riesgo A."/>
            <person name="Vervoort M."/>
            <person name="Leys S.P."/>
            <person name="Kodjabachian L."/>
            <person name="Le Bivic A."/>
            <person name="Borchiellini C."/>
            <person name="Claverie J.M."/>
            <person name="Renard E."/>
        </authorList>
    </citation>
    <scope>NUCLEOTIDE SEQUENCE [LARGE SCALE GENOMIC DNA]</scope>
    <source>
        <strain evidence="3">SPO-2</strain>
    </source>
</reference>
<gene>
    <name evidence="3" type="ORF">LOD99_2068</name>
</gene>
<keyword evidence="2" id="KW-0472">Membrane</keyword>
<keyword evidence="4" id="KW-1185">Reference proteome</keyword>
<feature type="compositionally biased region" description="Polar residues" evidence="1">
    <location>
        <begin position="62"/>
        <end position="74"/>
    </location>
</feature>
<protein>
    <submittedName>
        <fullName evidence="3">Uncharacterized protein</fullName>
    </submittedName>
</protein>
<feature type="transmembrane region" description="Helical" evidence="2">
    <location>
        <begin position="15"/>
        <end position="36"/>
    </location>
</feature>
<comment type="caution">
    <text evidence="3">The sequence shown here is derived from an EMBL/GenBank/DDBJ whole genome shotgun (WGS) entry which is preliminary data.</text>
</comment>